<dbReference type="AlphaFoldDB" id="A0A917JYB7"/>
<dbReference type="Proteomes" id="UP000630149">
    <property type="component" value="Unassembled WGS sequence"/>
</dbReference>
<evidence type="ECO:0000256" key="4">
    <source>
        <dbReference type="ARBA" id="ARBA00022769"/>
    </source>
</evidence>
<dbReference type="InterPro" id="IPR050066">
    <property type="entry name" value="UvrABC_protein_C"/>
</dbReference>
<evidence type="ECO:0000256" key="2">
    <source>
        <dbReference type="ARBA" id="ARBA00022722"/>
    </source>
</evidence>
<keyword evidence="3" id="KW-0227">DNA damage</keyword>
<dbReference type="InterPro" id="IPR012337">
    <property type="entry name" value="RNaseH-like_sf"/>
</dbReference>
<keyword evidence="8" id="KW-0234">DNA repair</keyword>
<dbReference type="PANTHER" id="PTHR30562:SF10">
    <property type="entry name" value="EXCINUCLEASE CHO"/>
    <property type="match status" value="1"/>
</dbReference>
<evidence type="ECO:0000256" key="3">
    <source>
        <dbReference type="ARBA" id="ARBA00022763"/>
    </source>
</evidence>
<organism evidence="17 18">
    <name type="scientific">Legionella impletisoli</name>
    <dbReference type="NCBI Taxonomy" id="343510"/>
    <lineage>
        <taxon>Bacteria</taxon>
        <taxon>Pseudomonadati</taxon>
        <taxon>Pseudomonadota</taxon>
        <taxon>Gammaproteobacteria</taxon>
        <taxon>Legionellales</taxon>
        <taxon>Legionellaceae</taxon>
        <taxon>Legionella</taxon>
    </lineage>
</organism>
<dbReference type="NCBIfam" id="TIGR00573">
    <property type="entry name" value="dnaq"/>
    <property type="match status" value="1"/>
</dbReference>
<evidence type="ECO:0000313" key="18">
    <source>
        <dbReference type="Proteomes" id="UP000630149"/>
    </source>
</evidence>
<dbReference type="GO" id="GO:0009380">
    <property type="term" value="C:excinuclease repair complex"/>
    <property type="evidence" value="ECO:0007669"/>
    <property type="project" value="TreeGrafter"/>
</dbReference>
<proteinExistence type="predicted"/>
<evidence type="ECO:0000256" key="13">
    <source>
        <dbReference type="ARBA" id="ARBA00042138"/>
    </source>
</evidence>
<comment type="catalytic activity">
    <reaction evidence="15">
        <text>DNA(n) + a 2'-deoxyribonucleoside 5'-triphosphate = DNA(n+1) + diphosphate</text>
        <dbReference type="Rhea" id="RHEA:22508"/>
        <dbReference type="Rhea" id="RHEA-COMP:17339"/>
        <dbReference type="Rhea" id="RHEA-COMP:17340"/>
        <dbReference type="ChEBI" id="CHEBI:33019"/>
        <dbReference type="ChEBI" id="CHEBI:61560"/>
        <dbReference type="ChEBI" id="CHEBI:173112"/>
        <dbReference type="EC" id="2.7.7.7"/>
    </reaction>
</comment>
<dbReference type="GO" id="GO:0003677">
    <property type="term" value="F:DNA binding"/>
    <property type="evidence" value="ECO:0007669"/>
    <property type="project" value="InterPro"/>
</dbReference>
<gene>
    <name evidence="17" type="ORF">GCM10007966_21080</name>
</gene>
<dbReference type="Gene3D" id="3.40.1440.10">
    <property type="entry name" value="GIY-YIG endonuclease"/>
    <property type="match status" value="1"/>
</dbReference>
<keyword evidence="5" id="KW-0378">Hydrolase</keyword>
<dbReference type="InterPro" id="IPR006054">
    <property type="entry name" value="DnaQ"/>
</dbReference>
<feature type="domain" description="GIY-YIG" evidence="16">
    <location>
        <begin position="216"/>
        <end position="295"/>
    </location>
</feature>
<comment type="function">
    <text evidence="10">DNA polymerase III is a complex, multichain enzyme responsible for most of the replicative synthesis in bacteria. The epsilon subunit contain the editing function and is a proofreading 3'-5' exonuclease.</text>
</comment>
<dbReference type="InterPro" id="IPR036397">
    <property type="entry name" value="RNaseH_sf"/>
</dbReference>
<dbReference type="Gene3D" id="3.30.420.10">
    <property type="entry name" value="Ribonuclease H-like superfamily/Ribonuclease H"/>
    <property type="match status" value="1"/>
</dbReference>
<evidence type="ECO:0000256" key="9">
    <source>
        <dbReference type="ARBA" id="ARBA00023236"/>
    </source>
</evidence>
<comment type="subunit">
    <text evidence="11">DNA polymerase III contains a core (composed of alpha, epsilon and theta chains) that associates with a tau subunit. This core dimerizes to form the POLIII' complex. PolIII' associates with the gamma complex (composed of gamma, delta, delta', psi and chi chains) and with the beta chain to form the complete DNA polymerase III complex.</text>
</comment>
<name>A0A917JYB7_9GAMM</name>
<keyword evidence="6 17" id="KW-0269">Exonuclease</keyword>
<evidence type="ECO:0000256" key="14">
    <source>
        <dbReference type="ARBA" id="ARBA00042732"/>
    </source>
</evidence>
<reference evidence="17" key="1">
    <citation type="journal article" date="2014" name="Int. J. Syst. Evol. Microbiol.">
        <title>Complete genome sequence of Corynebacterium casei LMG S-19264T (=DSM 44701T), isolated from a smear-ripened cheese.</title>
        <authorList>
            <consortium name="US DOE Joint Genome Institute (JGI-PGF)"/>
            <person name="Walter F."/>
            <person name="Albersmeier A."/>
            <person name="Kalinowski J."/>
            <person name="Ruckert C."/>
        </authorList>
    </citation>
    <scope>NUCLEOTIDE SEQUENCE</scope>
    <source>
        <strain evidence="17">JCM 13919</strain>
    </source>
</reference>
<dbReference type="PANTHER" id="PTHR30562">
    <property type="entry name" value="UVRC/OXIDOREDUCTASE"/>
    <property type="match status" value="1"/>
</dbReference>
<dbReference type="PROSITE" id="PS50164">
    <property type="entry name" value="GIY_YIG"/>
    <property type="match status" value="1"/>
</dbReference>
<accession>A0A917JYB7</accession>
<keyword evidence="4" id="KW-0228">DNA excision</keyword>
<dbReference type="Pfam" id="PF00929">
    <property type="entry name" value="RNase_T"/>
    <property type="match status" value="1"/>
</dbReference>
<evidence type="ECO:0000259" key="16">
    <source>
        <dbReference type="PROSITE" id="PS50164"/>
    </source>
</evidence>
<dbReference type="EC" id="2.7.7.7" evidence="1"/>
<dbReference type="CDD" id="cd10434">
    <property type="entry name" value="GIY-YIG_UvrC_Cho"/>
    <property type="match status" value="1"/>
</dbReference>
<evidence type="ECO:0000256" key="7">
    <source>
        <dbReference type="ARBA" id="ARBA00022881"/>
    </source>
</evidence>
<dbReference type="OrthoDB" id="9803913at2"/>
<dbReference type="GO" id="GO:0006260">
    <property type="term" value="P:DNA replication"/>
    <property type="evidence" value="ECO:0007669"/>
    <property type="project" value="InterPro"/>
</dbReference>
<keyword evidence="7" id="KW-0267">Excision nuclease</keyword>
<dbReference type="RefSeq" id="WP_131777323.1">
    <property type="nucleotide sequence ID" value="NZ_BMOB01000012.1"/>
</dbReference>
<dbReference type="FunFam" id="3.30.420.10:FF:000045">
    <property type="entry name" value="3'-5' exonuclease DinG"/>
    <property type="match status" value="1"/>
</dbReference>
<evidence type="ECO:0000256" key="10">
    <source>
        <dbReference type="ARBA" id="ARBA00025483"/>
    </source>
</evidence>
<evidence type="ECO:0000256" key="11">
    <source>
        <dbReference type="ARBA" id="ARBA00026073"/>
    </source>
</evidence>
<evidence type="ECO:0000256" key="15">
    <source>
        <dbReference type="ARBA" id="ARBA00049244"/>
    </source>
</evidence>
<evidence type="ECO:0000256" key="1">
    <source>
        <dbReference type="ARBA" id="ARBA00012417"/>
    </source>
</evidence>
<sequence length="476" mass="54390">MFYNDASFIVVKVPFMQNQSFRWALIDLETTGTHVTQDKITEIAVIIVTEKGVESTWNTLLNPNQSISEAIVLLTGISNHMVAKAPPFAEIAEDLIMLLQDCVLVAHNVRFDYAFLKNAFKSCGLSYQPSMLCTLKLSKALYPQFKRHNLANLVEQFGIPFEVQHRAKEDVFALYLMLQAIKAECSLSMVLEQANILHKKPCIPAHLKTNIHSLSKTPGVYLFYGRDKTLPLYIGKSVSLRQRVLSHFQADHSHAKEFAMAQQVETIEVIETSGELSALLLESSLIKKKNPIYNRRLRRKTLIVRFKIAELNGYKTIEIVRESSNESSNYLIGAFSSIRSAKSSLQHLVKAFRLCPKLCYLEHTKGACFYVQLKRCHGACEQFEPAKEYNQRVFNALEQYQQQTWPFKGKIAIKETHPTTKSVQYLIFDEWRYLGTYDSPTVPMSESKAHDVDVYKILSAYLKKNTKQTEIIELNS</sequence>
<dbReference type="CDD" id="cd06127">
    <property type="entry name" value="DEDDh"/>
    <property type="match status" value="1"/>
</dbReference>
<dbReference type="GO" id="GO:0004527">
    <property type="term" value="F:exonuclease activity"/>
    <property type="evidence" value="ECO:0007669"/>
    <property type="project" value="UniProtKB-KW"/>
</dbReference>
<evidence type="ECO:0000256" key="12">
    <source>
        <dbReference type="ARBA" id="ARBA00040756"/>
    </source>
</evidence>
<evidence type="ECO:0000256" key="5">
    <source>
        <dbReference type="ARBA" id="ARBA00022801"/>
    </source>
</evidence>
<protein>
    <recommendedName>
        <fullName evidence="12">Excinuclease cho</fullName>
        <ecNumber evidence="1">2.7.7.7</ecNumber>
    </recommendedName>
    <alternativeName>
        <fullName evidence="14">Endonuclease cho</fullName>
    </alternativeName>
    <alternativeName>
        <fullName evidence="13">UvrC homolog protein</fullName>
    </alternativeName>
</protein>
<keyword evidence="9" id="KW-0742">SOS response</keyword>
<evidence type="ECO:0000313" key="17">
    <source>
        <dbReference type="EMBL" id="GGI92167.1"/>
    </source>
</evidence>
<dbReference type="InterPro" id="IPR013520">
    <property type="entry name" value="Ribonucl_H"/>
</dbReference>
<keyword evidence="18" id="KW-1185">Reference proteome</keyword>
<comment type="caution">
    <text evidence="17">The sequence shown here is derived from an EMBL/GenBank/DDBJ whole genome shotgun (WGS) entry which is preliminary data.</text>
</comment>
<dbReference type="InterPro" id="IPR035901">
    <property type="entry name" value="GIY-YIG_endonuc_sf"/>
</dbReference>
<reference evidence="17" key="2">
    <citation type="submission" date="2020-09" db="EMBL/GenBank/DDBJ databases">
        <authorList>
            <person name="Sun Q."/>
            <person name="Ohkuma M."/>
        </authorList>
    </citation>
    <scope>NUCLEOTIDE SEQUENCE</scope>
    <source>
        <strain evidence="17">JCM 13919</strain>
    </source>
</reference>
<dbReference type="SUPFAM" id="SSF53098">
    <property type="entry name" value="Ribonuclease H-like"/>
    <property type="match status" value="1"/>
</dbReference>
<evidence type="ECO:0000256" key="8">
    <source>
        <dbReference type="ARBA" id="ARBA00023204"/>
    </source>
</evidence>
<dbReference type="InterPro" id="IPR000305">
    <property type="entry name" value="GIY-YIG_endonuc"/>
</dbReference>
<dbReference type="GO" id="GO:0006289">
    <property type="term" value="P:nucleotide-excision repair"/>
    <property type="evidence" value="ECO:0007669"/>
    <property type="project" value="InterPro"/>
</dbReference>
<dbReference type="Pfam" id="PF01541">
    <property type="entry name" value="GIY-YIG"/>
    <property type="match status" value="1"/>
</dbReference>
<dbReference type="GO" id="GO:0009432">
    <property type="term" value="P:SOS response"/>
    <property type="evidence" value="ECO:0007669"/>
    <property type="project" value="UniProtKB-KW"/>
</dbReference>
<keyword evidence="2" id="KW-0540">Nuclease</keyword>
<dbReference type="InterPro" id="IPR047296">
    <property type="entry name" value="GIY-YIG_UvrC_Cho"/>
</dbReference>
<dbReference type="GO" id="GO:0003887">
    <property type="term" value="F:DNA-directed DNA polymerase activity"/>
    <property type="evidence" value="ECO:0007669"/>
    <property type="project" value="UniProtKB-EC"/>
</dbReference>
<dbReference type="SMART" id="SM00479">
    <property type="entry name" value="EXOIII"/>
    <property type="match status" value="1"/>
</dbReference>
<dbReference type="SMART" id="SM00465">
    <property type="entry name" value="GIYc"/>
    <property type="match status" value="1"/>
</dbReference>
<evidence type="ECO:0000256" key="6">
    <source>
        <dbReference type="ARBA" id="ARBA00022839"/>
    </source>
</evidence>
<dbReference type="SUPFAM" id="SSF82771">
    <property type="entry name" value="GIY-YIG endonuclease"/>
    <property type="match status" value="1"/>
</dbReference>
<dbReference type="EMBL" id="BMOB01000012">
    <property type="protein sequence ID" value="GGI92167.1"/>
    <property type="molecule type" value="Genomic_DNA"/>
</dbReference>